<dbReference type="PANTHER" id="PTHR23355">
    <property type="entry name" value="RIBONUCLEASE"/>
    <property type="match status" value="1"/>
</dbReference>
<keyword evidence="4 8" id="KW-0540">Nuclease</keyword>
<dbReference type="InterPro" id="IPR040476">
    <property type="entry name" value="CSD2"/>
</dbReference>
<dbReference type="EMBL" id="CP043839">
    <property type="protein sequence ID" value="WOF13193.1"/>
    <property type="molecule type" value="Genomic_DNA"/>
</dbReference>
<feature type="domain" description="S1 motif" evidence="10">
    <location>
        <begin position="630"/>
        <end position="711"/>
    </location>
</feature>
<evidence type="ECO:0000313" key="11">
    <source>
        <dbReference type="EMBL" id="WOF13193.1"/>
    </source>
</evidence>
<dbReference type="Pfam" id="PF00575">
    <property type="entry name" value="S1"/>
    <property type="match status" value="1"/>
</dbReference>
<dbReference type="InterPro" id="IPR004476">
    <property type="entry name" value="RNase_II/RNase_R"/>
</dbReference>
<organism evidence="11 12">
    <name type="scientific">Butyricimonas paravirosa</name>
    <dbReference type="NCBI Taxonomy" id="1472417"/>
    <lineage>
        <taxon>Bacteria</taxon>
        <taxon>Pseudomonadati</taxon>
        <taxon>Bacteroidota</taxon>
        <taxon>Bacteroidia</taxon>
        <taxon>Bacteroidales</taxon>
        <taxon>Odoribacteraceae</taxon>
        <taxon>Butyricimonas</taxon>
    </lineage>
</organism>
<dbReference type="InterPro" id="IPR022966">
    <property type="entry name" value="RNase_II/R_CS"/>
</dbReference>
<dbReference type="PROSITE" id="PS01175">
    <property type="entry name" value="RIBONUCLEASE_II"/>
    <property type="match status" value="1"/>
</dbReference>
<dbReference type="HAMAP" id="MF_01895">
    <property type="entry name" value="RNase_R"/>
    <property type="match status" value="1"/>
</dbReference>
<dbReference type="SMART" id="SM00955">
    <property type="entry name" value="RNB"/>
    <property type="match status" value="1"/>
</dbReference>
<evidence type="ECO:0000256" key="3">
    <source>
        <dbReference type="ARBA" id="ARBA00022490"/>
    </source>
</evidence>
<dbReference type="Pfam" id="PF17876">
    <property type="entry name" value="CSD2"/>
    <property type="match status" value="1"/>
</dbReference>
<keyword evidence="7 8" id="KW-0694">RNA-binding</keyword>
<evidence type="ECO:0000313" key="12">
    <source>
        <dbReference type="Proteomes" id="UP001302374"/>
    </source>
</evidence>
<dbReference type="NCBIfam" id="TIGR02063">
    <property type="entry name" value="RNase_R"/>
    <property type="match status" value="1"/>
</dbReference>
<protein>
    <recommendedName>
        <fullName evidence="8">Ribonuclease R</fullName>
        <shortName evidence="8">RNase R</shortName>
        <ecNumber evidence="8">3.1.13.1</ecNumber>
    </recommendedName>
</protein>
<dbReference type="InterPro" id="IPR001900">
    <property type="entry name" value="RNase_II/R"/>
</dbReference>
<reference evidence="11 12" key="1">
    <citation type="submission" date="2019-09" db="EMBL/GenBank/DDBJ databases">
        <title>Butyricimonas paravirosa DSM 105722 (=214-4 = JCM 18677 = CCUG 65563).</title>
        <authorList>
            <person name="Le Roy T."/>
            <person name="Cani P.D."/>
        </authorList>
    </citation>
    <scope>NUCLEOTIDE SEQUENCE [LARGE SCALE GENOMIC DNA]</scope>
    <source>
        <strain evidence="11 12">DSM 105722</strain>
    </source>
</reference>
<dbReference type="InterPro" id="IPR012340">
    <property type="entry name" value="NA-bd_OB-fold"/>
</dbReference>
<dbReference type="SUPFAM" id="SSF50249">
    <property type="entry name" value="Nucleic acid-binding proteins"/>
    <property type="match status" value="4"/>
</dbReference>
<dbReference type="InterPro" id="IPR011805">
    <property type="entry name" value="RNase_R"/>
</dbReference>
<comment type="catalytic activity">
    <reaction evidence="1 8">
        <text>Exonucleolytic cleavage in the 3'- to 5'-direction to yield nucleoside 5'-phosphates.</text>
        <dbReference type="EC" id="3.1.13.1"/>
    </reaction>
</comment>
<dbReference type="SMART" id="SM00357">
    <property type="entry name" value="CSP"/>
    <property type="match status" value="2"/>
</dbReference>
<evidence type="ECO:0000256" key="4">
    <source>
        <dbReference type="ARBA" id="ARBA00022722"/>
    </source>
</evidence>
<dbReference type="Pfam" id="PF08206">
    <property type="entry name" value="OB_RNB"/>
    <property type="match status" value="1"/>
</dbReference>
<dbReference type="InterPro" id="IPR013223">
    <property type="entry name" value="RNase_B_OB_dom"/>
</dbReference>
<name>A0ABZ0FX86_9BACT</name>
<dbReference type="SMART" id="SM00316">
    <property type="entry name" value="S1"/>
    <property type="match status" value="1"/>
</dbReference>
<proteinExistence type="inferred from homology"/>
<dbReference type="CDD" id="cd04471">
    <property type="entry name" value="S1_RNase_R"/>
    <property type="match status" value="1"/>
</dbReference>
<comment type="similarity">
    <text evidence="8">Belongs to the RNR ribonuclease family. RNase R subfamily.</text>
</comment>
<dbReference type="InterPro" id="IPR050180">
    <property type="entry name" value="RNR_Ribonuclease"/>
</dbReference>
<dbReference type="PANTHER" id="PTHR23355:SF9">
    <property type="entry name" value="DIS3-LIKE EXONUCLEASE 2"/>
    <property type="match status" value="1"/>
</dbReference>
<dbReference type="NCBIfam" id="TIGR00358">
    <property type="entry name" value="3_prime_RNase"/>
    <property type="match status" value="1"/>
</dbReference>
<evidence type="ECO:0000256" key="1">
    <source>
        <dbReference type="ARBA" id="ARBA00001849"/>
    </source>
</evidence>
<dbReference type="InterPro" id="IPR011129">
    <property type="entry name" value="CSD"/>
</dbReference>
<evidence type="ECO:0000256" key="5">
    <source>
        <dbReference type="ARBA" id="ARBA00022801"/>
    </source>
</evidence>
<evidence type="ECO:0000256" key="8">
    <source>
        <dbReference type="HAMAP-Rule" id="MF_01895"/>
    </source>
</evidence>
<keyword evidence="3 8" id="KW-0963">Cytoplasm</keyword>
<dbReference type="RefSeq" id="WP_317147128.1">
    <property type="nucleotide sequence ID" value="NZ_CP043839.1"/>
</dbReference>
<evidence type="ECO:0000256" key="9">
    <source>
        <dbReference type="SAM" id="MobiDB-lite"/>
    </source>
</evidence>
<comment type="subcellular location">
    <subcellularLocation>
        <location evidence="2 8">Cytoplasm</location>
    </subcellularLocation>
</comment>
<dbReference type="GeneID" id="86892299"/>
<gene>
    <name evidence="8 11" type="primary">rnr</name>
    <name evidence="11" type="ORF">F1644_13370</name>
</gene>
<keyword evidence="6 8" id="KW-0269">Exonuclease</keyword>
<keyword evidence="12" id="KW-1185">Reference proteome</keyword>
<evidence type="ECO:0000259" key="10">
    <source>
        <dbReference type="PROSITE" id="PS50126"/>
    </source>
</evidence>
<feature type="region of interest" description="Disordered" evidence="9">
    <location>
        <begin position="719"/>
        <end position="772"/>
    </location>
</feature>
<keyword evidence="5 8" id="KW-0378">Hydrolase</keyword>
<accession>A0ABZ0FX86</accession>
<evidence type="ECO:0000256" key="7">
    <source>
        <dbReference type="ARBA" id="ARBA00022884"/>
    </source>
</evidence>
<dbReference type="InterPro" id="IPR003029">
    <property type="entry name" value="S1_domain"/>
</dbReference>
<dbReference type="Proteomes" id="UP001302374">
    <property type="component" value="Chromosome"/>
</dbReference>
<sequence length="772" mass="88244">MPKKEKKSKRDIGKKELHRLLYDIFSGNPDQNFNYKQLAQRLGIKNMNAKQLIMTVLYEMKNDNMLTEESTGVFKFKVNTIYVTGIIDLTAKGTAYLISDDCQEDVFIPQVGLNHALNGDKVKVLLYARSSKRRPEGEVVEILERKKETFVGIIQCSKQYAFLVPTGKQLPYDIFIPLNDLNGAKDGEKAIVKITEWPENQKNPVGKVLEVLGTPGDNDTEMNAIMAEYELPVQFPTNVEKAAKRIKDAIPAEEIKNRRDFREVTTFTIDPKDAKDFDDALSLQKMKNGNYEVGVHIADVSFYVTPDSVLDKEAYSRATSVYLVDRTIPMLPEHLSNGLCSLRPDEEKLCFSAVFELNDKAEVVKQWFGRTIIKSNRRFTYEEAQAMIEGGEGDYKEEILTLNDLAQKLRAARFQNGAIAFDRIEVRFDIDENGKPTGVYFKRSKEANKLIEEFMLLANKKVAERIGKVKEDQKAKTFVYRIHEQPNTEKLEDFGRFIAKFGYRIRTGTPRQISSSMNKLMEDVQDRPEQNMIETLAIRTMAKAVYSTVNVGHYGLAFDYYSHFTSPIRRYPDVMTHRLLQRYLDGGRSANAEKYEEMCKHCSDMEQIAANAERASIKYKQVEFMSDKLGENFIGTISGVTQWGFYVELNDTKCEGLVSINELEGDYYEFDEENYCIVGRHHRKVYQLGDQVLVKVAKANLVARQLDFALVESTSTTTAAPAKVVPPKASGSRQRPERKLRRGRRGDAPARRNEKKGKKRNKKVEFQNSTFS</sequence>
<dbReference type="Gene3D" id="2.40.50.140">
    <property type="entry name" value="Nucleic acid-binding proteins"/>
    <property type="match status" value="3"/>
</dbReference>
<evidence type="ECO:0000256" key="6">
    <source>
        <dbReference type="ARBA" id="ARBA00022839"/>
    </source>
</evidence>
<feature type="compositionally biased region" description="Basic residues" evidence="9">
    <location>
        <begin position="753"/>
        <end position="762"/>
    </location>
</feature>
<dbReference type="EC" id="3.1.13.1" evidence="8"/>
<dbReference type="Pfam" id="PF00773">
    <property type="entry name" value="RNB"/>
    <property type="match status" value="1"/>
</dbReference>
<feature type="compositionally biased region" description="Low complexity" evidence="9">
    <location>
        <begin position="719"/>
        <end position="730"/>
    </location>
</feature>
<evidence type="ECO:0000256" key="2">
    <source>
        <dbReference type="ARBA" id="ARBA00004496"/>
    </source>
</evidence>
<comment type="function">
    <text evidence="8">3'-5' exoribonuclease that releases 5'-nucleoside monophosphates and is involved in maturation of structured RNAs.</text>
</comment>
<dbReference type="PROSITE" id="PS50126">
    <property type="entry name" value="S1"/>
    <property type="match status" value="1"/>
</dbReference>